<keyword evidence="2" id="KW-1185">Reference proteome</keyword>
<dbReference type="EMBL" id="LSSK01000198">
    <property type="protein sequence ID" value="OMH84427.1"/>
    <property type="molecule type" value="Genomic_DNA"/>
</dbReference>
<sequence>MFTTAQSNTSFDIAAGNDMVLEQTGMQVINSTRPLGRSINNQATKCLYEKVGTCINNFCSSYTSFGSIQVWRTKLYAWSENGGSLSNIDFQNFIRDRLINNPYGTCTTYCMYNASNPSIRVCVKVTEMFDCAGDCSTGIDFGGCNDLVRVGMKFLSEWKEIG</sequence>
<name>A0A1R1PU03_ZANCU</name>
<dbReference type="Proteomes" id="UP000188320">
    <property type="component" value="Unassembled WGS sequence"/>
</dbReference>
<reference evidence="2" key="1">
    <citation type="submission" date="2017-01" db="EMBL/GenBank/DDBJ databases">
        <authorList>
            <person name="Wang Y."/>
            <person name="White M."/>
            <person name="Kvist S."/>
            <person name="Moncalvo J.-M."/>
        </authorList>
    </citation>
    <scope>NUCLEOTIDE SEQUENCE [LARGE SCALE GENOMIC DNA]</scope>
    <source>
        <strain evidence="2">COL-18-3</strain>
    </source>
</reference>
<gene>
    <name evidence="1" type="ORF">AX774_g2047</name>
</gene>
<dbReference type="AlphaFoldDB" id="A0A1R1PU03"/>
<evidence type="ECO:0000313" key="2">
    <source>
        <dbReference type="Proteomes" id="UP000188320"/>
    </source>
</evidence>
<proteinExistence type="predicted"/>
<evidence type="ECO:0000313" key="1">
    <source>
        <dbReference type="EMBL" id="OMH84427.1"/>
    </source>
</evidence>
<organism evidence="1 2">
    <name type="scientific">Zancudomyces culisetae</name>
    <name type="common">Gut fungus</name>
    <name type="synonym">Smittium culisetae</name>
    <dbReference type="NCBI Taxonomy" id="1213189"/>
    <lineage>
        <taxon>Eukaryota</taxon>
        <taxon>Fungi</taxon>
        <taxon>Fungi incertae sedis</taxon>
        <taxon>Zoopagomycota</taxon>
        <taxon>Kickxellomycotina</taxon>
        <taxon>Harpellomycetes</taxon>
        <taxon>Harpellales</taxon>
        <taxon>Legeriomycetaceae</taxon>
        <taxon>Zancudomyces</taxon>
    </lineage>
</organism>
<protein>
    <submittedName>
        <fullName evidence="1">Uncharacterized protein</fullName>
    </submittedName>
</protein>
<accession>A0A1R1PU03</accession>
<comment type="caution">
    <text evidence="1">The sequence shown here is derived from an EMBL/GenBank/DDBJ whole genome shotgun (WGS) entry which is preliminary data.</text>
</comment>